<dbReference type="NCBIfam" id="TIGR01733">
    <property type="entry name" value="AA-adenyl-dom"/>
    <property type="match status" value="3"/>
</dbReference>
<dbReference type="InterPro" id="IPR045851">
    <property type="entry name" value="AMP-bd_C_sf"/>
</dbReference>
<dbReference type="SUPFAM" id="SSF56801">
    <property type="entry name" value="Acetyl-CoA synthetase-like"/>
    <property type="match status" value="3"/>
</dbReference>
<evidence type="ECO:0000256" key="3">
    <source>
        <dbReference type="ARBA" id="ARBA00022450"/>
    </source>
</evidence>
<dbReference type="GO" id="GO:0005829">
    <property type="term" value="C:cytosol"/>
    <property type="evidence" value="ECO:0007669"/>
    <property type="project" value="TreeGrafter"/>
</dbReference>
<dbReference type="Pfam" id="PF13193">
    <property type="entry name" value="AMP-binding_C"/>
    <property type="match status" value="3"/>
</dbReference>
<evidence type="ECO:0000313" key="8">
    <source>
        <dbReference type="EMBL" id="SFU05530.1"/>
    </source>
</evidence>
<comment type="cofactor">
    <cofactor evidence="1">
        <name>pantetheine 4'-phosphate</name>
        <dbReference type="ChEBI" id="CHEBI:47942"/>
    </cofactor>
</comment>
<evidence type="ECO:0000256" key="2">
    <source>
        <dbReference type="ARBA" id="ARBA00006432"/>
    </source>
</evidence>
<gene>
    <name evidence="8" type="ORF">SAMN05444141_107150</name>
</gene>
<evidence type="ECO:0000259" key="7">
    <source>
        <dbReference type="PROSITE" id="PS50075"/>
    </source>
</evidence>
<dbReference type="CDD" id="cd19531">
    <property type="entry name" value="LCL_NRPS-like"/>
    <property type="match status" value="1"/>
</dbReference>
<dbReference type="PROSITE" id="PS50075">
    <property type="entry name" value="CARRIER"/>
    <property type="match status" value="3"/>
</dbReference>
<dbReference type="FunFam" id="1.10.1200.10:FF:000005">
    <property type="entry name" value="Nonribosomal peptide synthetase 1"/>
    <property type="match status" value="2"/>
</dbReference>
<dbReference type="FunFam" id="2.30.38.10:FF:000001">
    <property type="entry name" value="Non-ribosomal peptide synthetase PvdI"/>
    <property type="match status" value="1"/>
</dbReference>
<feature type="compositionally biased region" description="Polar residues" evidence="6">
    <location>
        <begin position="518"/>
        <end position="527"/>
    </location>
</feature>
<feature type="domain" description="Carrier" evidence="7">
    <location>
        <begin position="524"/>
        <end position="599"/>
    </location>
</feature>
<dbReference type="Pfam" id="PF00550">
    <property type="entry name" value="PP-binding"/>
    <property type="match status" value="3"/>
</dbReference>
<dbReference type="Gene3D" id="3.40.50.12780">
    <property type="entry name" value="N-terminal domain of ligase-like"/>
    <property type="match status" value="1"/>
</dbReference>
<dbReference type="InterPro" id="IPR000873">
    <property type="entry name" value="AMP-dep_synth/lig_dom"/>
</dbReference>
<name>A0A1I7D1D8_9HYPH</name>
<feature type="coiled-coil region" evidence="5">
    <location>
        <begin position="411"/>
        <end position="438"/>
    </location>
</feature>
<dbReference type="InterPro" id="IPR023213">
    <property type="entry name" value="CAT-like_dom_sf"/>
</dbReference>
<dbReference type="InterPro" id="IPR010071">
    <property type="entry name" value="AA_adenyl_dom"/>
</dbReference>
<dbReference type="Gene3D" id="3.30.300.30">
    <property type="match status" value="3"/>
</dbReference>
<dbReference type="InterPro" id="IPR009081">
    <property type="entry name" value="PP-bd_ACP"/>
</dbReference>
<dbReference type="NCBIfam" id="NF003417">
    <property type="entry name" value="PRK04813.1"/>
    <property type="match status" value="3"/>
</dbReference>
<keyword evidence="3" id="KW-0596">Phosphopantetheine</keyword>
<dbReference type="FunFam" id="3.40.50.12780:FF:000012">
    <property type="entry name" value="Non-ribosomal peptide synthetase"/>
    <property type="match status" value="3"/>
</dbReference>
<dbReference type="InterPro" id="IPR042099">
    <property type="entry name" value="ANL_N_sf"/>
</dbReference>
<keyword evidence="5" id="KW-0175">Coiled coil</keyword>
<dbReference type="InterPro" id="IPR036736">
    <property type="entry name" value="ACP-like_sf"/>
</dbReference>
<organism evidence="8 9">
    <name type="scientific">Pseudovibrio denitrificans</name>
    <dbReference type="NCBI Taxonomy" id="258256"/>
    <lineage>
        <taxon>Bacteria</taxon>
        <taxon>Pseudomonadati</taxon>
        <taxon>Pseudomonadota</taxon>
        <taxon>Alphaproteobacteria</taxon>
        <taxon>Hyphomicrobiales</taxon>
        <taxon>Stappiaceae</taxon>
        <taxon>Pseudovibrio</taxon>
    </lineage>
</organism>
<dbReference type="Pfam" id="PF00668">
    <property type="entry name" value="Condensation"/>
    <property type="match status" value="2"/>
</dbReference>
<dbReference type="SUPFAM" id="SSF47336">
    <property type="entry name" value="ACP-like"/>
    <property type="match status" value="3"/>
</dbReference>
<dbReference type="Pfam" id="PF00501">
    <property type="entry name" value="AMP-binding"/>
    <property type="match status" value="3"/>
</dbReference>
<dbReference type="GO" id="GO:0043041">
    <property type="term" value="P:amino acid activation for nonribosomal peptide biosynthetic process"/>
    <property type="evidence" value="ECO:0007669"/>
    <property type="project" value="TreeGrafter"/>
</dbReference>
<feature type="domain" description="Carrier" evidence="7">
    <location>
        <begin position="2683"/>
        <end position="2758"/>
    </location>
</feature>
<dbReference type="FunFam" id="3.30.300.30:FF:000015">
    <property type="entry name" value="Nonribosomal peptide synthase SidD"/>
    <property type="match status" value="2"/>
</dbReference>
<dbReference type="CDD" id="cd19544">
    <property type="entry name" value="E-C_NRPS"/>
    <property type="match status" value="1"/>
</dbReference>
<dbReference type="FunFam" id="3.40.50.980:FF:000001">
    <property type="entry name" value="Non-ribosomal peptide synthetase"/>
    <property type="match status" value="3"/>
</dbReference>
<dbReference type="PANTHER" id="PTHR45527">
    <property type="entry name" value="NONRIBOSOMAL PEPTIDE SYNTHETASE"/>
    <property type="match status" value="1"/>
</dbReference>
<keyword evidence="4" id="KW-0597">Phosphoprotein</keyword>
<dbReference type="GO" id="GO:0031177">
    <property type="term" value="F:phosphopantetheine binding"/>
    <property type="evidence" value="ECO:0007669"/>
    <property type="project" value="InterPro"/>
</dbReference>
<dbReference type="SMART" id="SM00823">
    <property type="entry name" value="PKS_PP"/>
    <property type="match status" value="3"/>
</dbReference>
<dbReference type="FunFam" id="3.30.300.30:FF:000010">
    <property type="entry name" value="Enterobactin synthetase component F"/>
    <property type="match status" value="1"/>
</dbReference>
<sequence>MGEFSLSNVVSTCAAGHENVVTRIEQVARIQANKTALVGQAAALSYGDMISSANRLAGLLQSKGIGPEVAVGVCIPRGPDAIIAFLAILKAGGVYVPLDSKHPHKRLEFMVQDSEAAVLICTDETEAFVEGLVANVSRSTKIVNYSRLNPSGPGTFEDQVIRQDQLAYIIYTSGSTGQPKGVMVEHRGLINLAEEQARHFELDGNARVLQFASLGFDASIFEILMALCSGAELHFTPNETLLAGDTLREIVRERTISHLTLPPSLVSRMDPSDYPSLETLVVAGEAMPWTITERWSEHVNLINAYGPTENTVWATLHKCSSKTMSASTVPIGKPIANVDVYILDTDLKQVRDGEDGTLWLGGVALARGYKNRPDLTNEMFRPVPGVSTERLYNTGDRVRRLADETLEFLGRRDAQVKVRGHRIELQEVERNLSALEDIEHAHVVVSSSRSKDHEIIAYFTVRASEITPGIQQLKTKLRAVLPDYMMPNAFVRLDEFPLTVNGKVDSKALPAPDRSARGGSSQELPHTNTEQSLAGFWKEVLGVNPVFCGDTLQTLGGSSLDAVQFLTRCREEYGNILSLKDVFTGKTLRELAEKIQTGKGSETPEKPLNAYSIESDTFPVSHQQNGVCLLEKLTPDSLAYNAQCLIRIEGNVDVLALQSALDLIVQRHEIFRSTFHEDATGKAYQKVHGPVPARLDQVVLDAPMDSPDLWQAVDDEVSRAFDTSQLPLARWVLFKLNDETSALLHIEHHLVHDGWSANIFLSEFLEAYGAFAHGEEVTLPPVPAQYRHYVGWQQSADAERTYEKQLAYWKEQLSEASFTLALPTDTPRPETMSFKGKQSRLELKGTLLQKLNEFCDKSGHTDYTVLLGVFHLLLSRYTGQKDLLTGSAVANRKTSASEHMLGMFVNSVAIRSDLSDSPRFTEYLERLRSTLSSAYENEEVPFERVVRELQPERDLSRNPIFQVGFSYHNSKIPELSRDDLSLSLYEAYSNNSAKFDIEVVILPRSSNEKDTPALTLLWNYATDLFQLETIERMQANFFALLANCLSEPECSVEDFSSVCLTEREQLLAMGAPAHPISEIGPVPVANRIEQLARSQPTSPAILHGETTLSYGELNRQASLLAGQLRALGVRKEKLVGVCMERNADLIVALLAIWKAGGAYLPIDPSLPEVRKAFIIEDSAPDLILCSHASHHSFKSLMGHSTLHIFEVLAHAAEETAADESKLEPVSGQDLAYVIYTSGSTGQPKGVQIEHQQIARLIDTCQPSFQFSSSDVWSFFHSYAFDFSVWEIWGALSTGGSVAIVPEDIRHDPAQFYAMCCDQGVTILSQTPSAFRSFMSAQASSYRPHAIRTVVFGGEALSPSMLSDWFAHPCNTDCKMVNMYGITETTVHVTYTELTPESIDRYSEGSPIGNQLDDLSLYLLDEHLEPVPFGAVGELYVGGAGVARGYLNRPELNAERFIKSPFLANDHLYKTGDLARYAADDTLLYLGRNDSQVKVRGYRIELGEVEAALSTHEALQHVVVTCQNQATSNAMLVAYYVSTSENADLDSSTLQSFAAGLLPAYMVPAAFIELDALPLTSNGKLDRKALDKHKPTYTKNRAFESPEGEHEELLANVWADILQLEKVSRLDSFFELGGHSLLAARVQAAMRAKGFLLAAVDVLRWPTLKDLAQRIQPVEPKSLKSNPPGSGRAMSLSGLSQTQIKHLASSLPGGFENVEDIYPLTPLQEGIYFHHQLSEDGDPYLLWSLMAFETSQALQDYTVALQKVMNRHDILRTVFVSEGLEKPQQVVLKNVNLKTVELDADTLKGSGDIAARLLAHFDPRTTKIDLQEPSILRVYSCYDTSSKCWLALKLFHHIIDDNTSLKQLNAEVKAFMVGDGNRLAKPAQFKEYVAFQQEESTKGDAGNFFNELFRGFEAPNKPFGLSVDYVHGADLDTETAHTDTALTSGLRDVASQLGVSTASIFHFVWALVMAKCSGQEDVCFATVLLGRLQGLENAERILGPFINTLPLRVQLTDQDWKSALLTVHQTLLDLMDHEYASLADAIGASGVDRTTPLVSSLVNFRHAQLMSDGSQGSSHRDLPGATYLDGHYGTSYPFNLTIDDFGSSFKVQSQAPHGSYASALLNMTLGCLQRLIQLHSKAEQTPAHQLVQLDTDQTSKLLEFAEGAEFEETSTPLHSAFETVAADHGTRVALVGEGTQLTYGQLNRQANQLARYLVAQGVSSQSRVAVCLQNSADAVVALLAIQKAGGAYVPIDPAYPSERISYLIEDSTPVLVLCDTASPSELSEVVPPEKLVDLGQSDPAWQNLDDGNLNKSVSSEDTAYVIYTSGTTGKPKGVVVPHKGPANLTAWFLQEGTFTREDKVLLSTSLTFDISVVEVFASLSCGATVVIADRSRLLEGNYLVELIAEQQVTVCQFVPSLLDFFLSCENVSTCTSLRSILCGGEAFPSRLAERCFKALGSIHLQNLYGPTEASVYCTRQELDHRAEYPPVVPIGQPIAGMKMYILDRHLDLVPAGVAGDLYVAGPGVAKGYLNRPELTEERFVPSPFKAGERLYQTGDVGRYLEDGTIEYLGRDDFQIKVRGYRIEPGEIEHALSKFDGVLNAVVVAHEDQAGSSQLVAYVCMQQNAAALDTTAMRSALTNQLPDYMVPALYVQLDDLPLTSNGKIDRSQLPIPTADSIQPVRDYVAPETPLEEELARIWAEVLQLDRVGIRDNFFEIGGHSLRATRITARMQDALGVEVPLRIFFERPTIEQTLDYIFEELEAAEEFS</sequence>
<feature type="domain" description="Carrier" evidence="7">
    <location>
        <begin position="1600"/>
        <end position="1674"/>
    </location>
</feature>
<keyword evidence="9" id="KW-1185">Reference proteome</keyword>
<proteinExistence type="inferred from homology"/>
<reference evidence="9" key="1">
    <citation type="submission" date="2016-10" db="EMBL/GenBank/DDBJ databases">
        <authorList>
            <person name="Varghese N."/>
            <person name="Submissions S."/>
        </authorList>
    </citation>
    <scope>NUCLEOTIDE SEQUENCE [LARGE SCALE GENOMIC DNA]</scope>
    <source>
        <strain evidence="9">DSM 17465</strain>
    </source>
</reference>
<dbReference type="PANTHER" id="PTHR45527:SF14">
    <property type="entry name" value="PLIPASTATIN SYNTHASE SUBUNIT B"/>
    <property type="match status" value="1"/>
</dbReference>
<dbReference type="GO" id="GO:0003824">
    <property type="term" value="F:catalytic activity"/>
    <property type="evidence" value="ECO:0007669"/>
    <property type="project" value="InterPro"/>
</dbReference>
<dbReference type="InterPro" id="IPR020806">
    <property type="entry name" value="PKS_PP-bd"/>
</dbReference>
<evidence type="ECO:0000256" key="1">
    <source>
        <dbReference type="ARBA" id="ARBA00001957"/>
    </source>
</evidence>
<dbReference type="CDD" id="cd05930">
    <property type="entry name" value="A_NRPS"/>
    <property type="match status" value="2"/>
</dbReference>
<dbReference type="InterPro" id="IPR020845">
    <property type="entry name" value="AMP-binding_CS"/>
</dbReference>
<dbReference type="Proteomes" id="UP000183371">
    <property type="component" value="Unassembled WGS sequence"/>
</dbReference>
<dbReference type="PROSITE" id="PS00455">
    <property type="entry name" value="AMP_BINDING"/>
    <property type="match status" value="3"/>
</dbReference>
<dbReference type="InterPro" id="IPR025110">
    <property type="entry name" value="AMP-bd_C"/>
</dbReference>
<evidence type="ECO:0000256" key="6">
    <source>
        <dbReference type="SAM" id="MobiDB-lite"/>
    </source>
</evidence>
<dbReference type="Gene3D" id="1.10.1200.10">
    <property type="entry name" value="ACP-like"/>
    <property type="match status" value="3"/>
</dbReference>
<protein>
    <submittedName>
        <fullName evidence="8">Amino acid adenylation domain-containing protein</fullName>
    </submittedName>
</protein>
<dbReference type="Gene3D" id="3.40.50.980">
    <property type="match status" value="4"/>
</dbReference>
<dbReference type="EMBL" id="FPBD01000007">
    <property type="protein sequence ID" value="SFU05530.1"/>
    <property type="molecule type" value="Genomic_DNA"/>
</dbReference>
<dbReference type="Gene3D" id="3.30.559.10">
    <property type="entry name" value="Chloramphenicol acetyltransferase-like domain"/>
    <property type="match status" value="2"/>
</dbReference>
<accession>A0A1I7D1D8</accession>
<dbReference type="GO" id="GO:0044550">
    <property type="term" value="P:secondary metabolite biosynthetic process"/>
    <property type="evidence" value="ECO:0007669"/>
    <property type="project" value="UniProtKB-ARBA"/>
</dbReference>
<dbReference type="SUPFAM" id="SSF52777">
    <property type="entry name" value="CoA-dependent acyltransferases"/>
    <property type="match status" value="4"/>
</dbReference>
<dbReference type="PROSITE" id="PS00012">
    <property type="entry name" value="PHOSPHOPANTETHEINE"/>
    <property type="match status" value="1"/>
</dbReference>
<evidence type="ECO:0000313" key="9">
    <source>
        <dbReference type="Proteomes" id="UP000183371"/>
    </source>
</evidence>
<evidence type="ECO:0000256" key="5">
    <source>
        <dbReference type="SAM" id="Coils"/>
    </source>
</evidence>
<feature type="region of interest" description="Disordered" evidence="6">
    <location>
        <begin position="507"/>
        <end position="527"/>
    </location>
</feature>
<comment type="similarity">
    <text evidence="2">Belongs to the ATP-dependent AMP-binding enzyme family.</text>
</comment>
<evidence type="ECO:0000256" key="4">
    <source>
        <dbReference type="ARBA" id="ARBA00022553"/>
    </source>
</evidence>
<dbReference type="InterPro" id="IPR006162">
    <property type="entry name" value="Ppantetheine_attach_site"/>
</dbReference>
<dbReference type="Gene3D" id="2.30.38.10">
    <property type="entry name" value="Luciferase, Domain 3"/>
    <property type="match status" value="2"/>
</dbReference>
<dbReference type="InterPro" id="IPR001242">
    <property type="entry name" value="Condensation_dom"/>
</dbReference>
<dbReference type="Gene3D" id="3.30.559.30">
    <property type="entry name" value="Nonribosomal peptide synthetase, condensation domain"/>
    <property type="match status" value="2"/>
</dbReference>
<dbReference type="CDD" id="cd17643">
    <property type="entry name" value="A_NRPS_Cytc1-like"/>
    <property type="match status" value="1"/>
</dbReference>